<dbReference type="Proteomes" id="UP000242243">
    <property type="component" value="Unassembled WGS sequence"/>
</dbReference>
<keyword evidence="1" id="KW-0472">Membrane</keyword>
<feature type="domain" description="CAAX prenyl protease 2/Lysostaphin resistance protein A-like" evidence="2">
    <location>
        <begin position="121"/>
        <end position="208"/>
    </location>
</feature>
<dbReference type="RefSeq" id="WP_089833336.1">
    <property type="nucleotide sequence ID" value="NZ_BJWI01000038.1"/>
</dbReference>
<organism evidence="4 5">
    <name type="scientific">Halolactibacillus halophilus</name>
    <dbReference type="NCBI Taxonomy" id="306540"/>
    <lineage>
        <taxon>Bacteria</taxon>
        <taxon>Bacillati</taxon>
        <taxon>Bacillota</taxon>
        <taxon>Bacilli</taxon>
        <taxon>Bacillales</taxon>
        <taxon>Bacillaceae</taxon>
        <taxon>Halolactibacillus</taxon>
    </lineage>
</organism>
<dbReference type="PANTHER" id="PTHR36435:SF6">
    <property type="entry name" value="ABORTIVE INFECTION PROTEIN"/>
    <property type="match status" value="1"/>
</dbReference>
<feature type="transmembrane region" description="Helical" evidence="1">
    <location>
        <begin position="176"/>
        <end position="193"/>
    </location>
</feature>
<dbReference type="STRING" id="306540.SAMN05421839_1383"/>
<dbReference type="GO" id="GO:0004175">
    <property type="term" value="F:endopeptidase activity"/>
    <property type="evidence" value="ECO:0007669"/>
    <property type="project" value="UniProtKB-ARBA"/>
</dbReference>
<sequence length="239" mass="27375">MPKRYIGIIVTYIFAQFSAYFVLLLAELQNFSNGFTQQLLIYWQVFSFIVALIVSLLLLKRERHLPRHPATTDLPITIIWSIAGVFLAFLGQAFANIIQQLVFGITEQSQNTMEIMAIAFNFPIFIIVVSVIGPILEELIFRKIIFGEMNKRTNFLIAAFISSFIFAIVHADFTHLLVYFIMGLVFSFLYVQTKRIIVPIFAHVAMNSIVVLIQLSFQPAELQELLEQFEQLQIIIFGG</sequence>
<dbReference type="InterPro" id="IPR052710">
    <property type="entry name" value="CAAX_protease"/>
</dbReference>
<keyword evidence="1" id="KW-1133">Transmembrane helix</keyword>
<feature type="transmembrane region" description="Helical" evidence="1">
    <location>
        <begin position="7"/>
        <end position="28"/>
    </location>
</feature>
<evidence type="ECO:0000313" key="3">
    <source>
        <dbReference type="EMBL" id="GEM02448.1"/>
    </source>
</evidence>
<dbReference type="PANTHER" id="PTHR36435">
    <property type="entry name" value="SLR1288 PROTEIN"/>
    <property type="match status" value="1"/>
</dbReference>
<evidence type="ECO:0000313" key="4">
    <source>
        <dbReference type="EMBL" id="SFP64736.1"/>
    </source>
</evidence>
<dbReference type="AlphaFoldDB" id="A0A1I5S390"/>
<evidence type="ECO:0000259" key="2">
    <source>
        <dbReference type="Pfam" id="PF02517"/>
    </source>
</evidence>
<feature type="transmembrane region" description="Helical" evidence="1">
    <location>
        <begin position="153"/>
        <end position="170"/>
    </location>
</feature>
<feature type="transmembrane region" description="Helical" evidence="1">
    <location>
        <begin position="115"/>
        <end position="141"/>
    </location>
</feature>
<dbReference type="GO" id="GO:0080120">
    <property type="term" value="P:CAAX-box protein maturation"/>
    <property type="evidence" value="ECO:0007669"/>
    <property type="project" value="UniProtKB-ARBA"/>
</dbReference>
<dbReference type="OrthoDB" id="2194912at2"/>
<keyword evidence="1" id="KW-0812">Transmembrane</keyword>
<dbReference type="InterPro" id="IPR003675">
    <property type="entry name" value="Rce1/LyrA-like_dom"/>
</dbReference>
<evidence type="ECO:0000313" key="5">
    <source>
        <dbReference type="Proteomes" id="UP000242243"/>
    </source>
</evidence>
<gene>
    <name evidence="3" type="ORF">HHA03_19800</name>
    <name evidence="4" type="ORF">SAMN05421839_1383</name>
</gene>
<dbReference type="Proteomes" id="UP000321547">
    <property type="component" value="Unassembled WGS sequence"/>
</dbReference>
<dbReference type="EMBL" id="FOXC01000038">
    <property type="protein sequence ID" value="SFP64736.1"/>
    <property type="molecule type" value="Genomic_DNA"/>
</dbReference>
<feature type="transmembrane region" description="Helical" evidence="1">
    <location>
        <begin position="40"/>
        <end position="59"/>
    </location>
</feature>
<name>A0A1I5S390_9BACI</name>
<evidence type="ECO:0000256" key="1">
    <source>
        <dbReference type="SAM" id="Phobius"/>
    </source>
</evidence>
<protein>
    <submittedName>
        <fullName evidence="3">Peptidase</fullName>
    </submittedName>
</protein>
<feature type="transmembrane region" description="Helical" evidence="1">
    <location>
        <begin position="71"/>
        <end position="95"/>
    </location>
</feature>
<reference evidence="4 5" key="1">
    <citation type="submission" date="2016-10" db="EMBL/GenBank/DDBJ databases">
        <authorList>
            <person name="de Groot N.N."/>
        </authorList>
    </citation>
    <scope>NUCLEOTIDE SEQUENCE [LARGE SCALE GENOMIC DNA]</scope>
    <source>
        <strain evidence="4 5">DSM 17073</strain>
    </source>
</reference>
<reference evidence="3 6" key="2">
    <citation type="submission" date="2019-07" db="EMBL/GenBank/DDBJ databases">
        <title>Whole genome shotgun sequence of Halolactibacillus halophilus NBRC 100868.</title>
        <authorList>
            <person name="Hosoyama A."/>
            <person name="Uohara A."/>
            <person name="Ohji S."/>
            <person name="Ichikawa N."/>
        </authorList>
    </citation>
    <scope>NUCLEOTIDE SEQUENCE [LARGE SCALE GENOMIC DNA]</scope>
    <source>
        <strain evidence="3 6">NBRC 100868</strain>
    </source>
</reference>
<dbReference type="EMBL" id="BJWI01000038">
    <property type="protein sequence ID" value="GEM02448.1"/>
    <property type="molecule type" value="Genomic_DNA"/>
</dbReference>
<accession>A0A1I5S390</accession>
<keyword evidence="6" id="KW-1185">Reference proteome</keyword>
<feature type="transmembrane region" description="Helical" evidence="1">
    <location>
        <begin position="200"/>
        <end position="217"/>
    </location>
</feature>
<evidence type="ECO:0000313" key="6">
    <source>
        <dbReference type="Proteomes" id="UP000321547"/>
    </source>
</evidence>
<proteinExistence type="predicted"/>
<dbReference type="Pfam" id="PF02517">
    <property type="entry name" value="Rce1-like"/>
    <property type="match status" value="1"/>
</dbReference>